<dbReference type="EMBL" id="CP030840">
    <property type="protein sequence ID" value="AXC14571.1"/>
    <property type="molecule type" value="Genomic_DNA"/>
</dbReference>
<evidence type="ECO:0000313" key="2">
    <source>
        <dbReference type="Proteomes" id="UP000253606"/>
    </source>
</evidence>
<dbReference type="KEGG" id="abas:ACPOL_5321"/>
<gene>
    <name evidence="1" type="ORF">ACPOL_5321</name>
</gene>
<organism evidence="1 2">
    <name type="scientific">Acidisarcina polymorpha</name>
    <dbReference type="NCBI Taxonomy" id="2211140"/>
    <lineage>
        <taxon>Bacteria</taxon>
        <taxon>Pseudomonadati</taxon>
        <taxon>Acidobacteriota</taxon>
        <taxon>Terriglobia</taxon>
        <taxon>Terriglobales</taxon>
        <taxon>Acidobacteriaceae</taxon>
        <taxon>Acidisarcina</taxon>
    </lineage>
</organism>
<name>A0A2Z5G648_9BACT</name>
<sequence length="51" mass="5581">MNVSAVGLFVDFSGEVGPDQKLVGKRDSVKSVYRIFFLLIGFARMQSRSAG</sequence>
<dbReference type="AlphaFoldDB" id="A0A2Z5G648"/>
<dbReference type="Proteomes" id="UP000253606">
    <property type="component" value="Chromosome"/>
</dbReference>
<keyword evidence="2" id="KW-1185">Reference proteome</keyword>
<evidence type="ECO:0000313" key="1">
    <source>
        <dbReference type="EMBL" id="AXC14571.1"/>
    </source>
</evidence>
<accession>A0A2Z5G648</accession>
<reference evidence="1 2" key="1">
    <citation type="journal article" date="2018" name="Front. Microbiol.">
        <title>Hydrolytic Capabilities as a Key to Environmental Success: Chitinolytic and Cellulolytic Acidobacteria From Acidic Sub-arctic Soils and Boreal Peatlands.</title>
        <authorList>
            <person name="Belova S.E."/>
            <person name="Ravin N.V."/>
            <person name="Pankratov T.A."/>
            <person name="Rakitin A.L."/>
            <person name="Ivanova A.A."/>
            <person name="Beletsky A.V."/>
            <person name="Mardanov A.V."/>
            <person name="Sinninghe Damste J.S."/>
            <person name="Dedysh S.N."/>
        </authorList>
    </citation>
    <scope>NUCLEOTIDE SEQUENCE [LARGE SCALE GENOMIC DNA]</scope>
    <source>
        <strain evidence="1 2">SBC82</strain>
    </source>
</reference>
<proteinExistence type="predicted"/>
<protein>
    <submittedName>
        <fullName evidence="1">Uncharacterized protein</fullName>
    </submittedName>
</protein>